<reference evidence="1 2" key="1">
    <citation type="journal article" date="2011" name="Science">
        <title>The ecoresponsive genome of Daphnia pulex.</title>
        <authorList>
            <person name="Colbourne J.K."/>
            <person name="Pfrender M.E."/>
            <person name="Gilbert D."/>
            <person name="Thomas W.K."/>
            <person name="Tucker A."/>
            <person name="Oakley T.H."/>
            <person name="Tokishita S."/>
            <person name="Aerts A."/>
            <person name="Arnold G.J."/>
            <person name="Basu M.K."/>
            <person name="Bauer D.J."/>
            <person name="Caceres C.E."/>
            <person name="Carmel L."/>
            <person name="Casola C."/>
            <person name="Choi J.H."/>
            <person name="Detter J.C."/>
            <person name="Dong Q."/>
            <person name="Dusheyko S."/>
            <person name="Eads B.D."/>
            <person name="Frohlich T."/>
            <person name="Geiler-Samerotte K.A."/>
            <person name="Gerlach D."/>
            <person name="Hatcher P."/>
            <person name="Jogdeo S."/>
            <person name="Krijgsveld J."/>
            <person name="Kriventseva E.V."/>
            <person name="Kultz D."/>
            <person name="Laforsch C."/>
            <person name="Lindquist E."/>
            <person name="Lopez J."/>
            <person name="Manak J.R."/>
            <person name="Muller J."/>
            <person name="Pangilinan J."/>
            <person name="Patwardhan R.P."/>
            <person name="Pitluck S."/>
            <person name="Pritham E.J."/>
            <person name="Rechtsteiner A."/>
            <person name="Rho M."/>
            <person name="Rogozin I.B."/>
            <person name="Sakarya O."/>
            <person name="Salamov A."/>
            <person name="Schaack S."/>
            <person name="Shapiro H."/>
            <person name="Shiga Y."/>
            <person name="Skalitzky C."/>
            <person name="Smith Z."/>
            <person name="Souvorov A."/>
            <person name="Sung W."/>
            <person name="Tang Z."/>
            <person name="Tsuchiya D."/>
            <person name="Tu H."/>
            <person name="Vos H."/>
            <person name="Wang M."/>
            <person name="Wolf Y.I."/>
            <person name="Yamagata H."/>
            <person name="Yamada T."/>
            <person name="Ye Y."/>
            <person name="Shaw J.R."/>
            <person name="Andrews J."/>
            <person name="Crease T.J."/>
            <person name="Tang H."/>
            <person name="Lucas S.M."/>
            <person name="Robertson H.M."/>
            <person name="Bork P."/>
            <person name="Koonin E.V."/>
            <person name="Zdobnov E.M."/>
            <person name="Grigoriev I.V."/>
            <person name="Lynch M."/>
            <person name="Boore J.L."/>
        </authorList>
    </citation>
    <scope>NUCLEOTIDE SEQUENCE [LARGE SCALE GENOMIC DNA]</scope>
</reference>
<organism evidence="1 2">
    <name type="scientific">Daphnia pulex</name>
    <name type="common">Water flea</name>
    <dbReference type="NCBI Taxonomy" id="6669"/>
    <lineage>
        <taxon>Eukaryota</taxon>
        <taxon>Metazoa</taxon>
        <taxon>Ecdysozoa</taxon>
        <taxon>Arthropoda</taxon>
        <taxon>Crustacea</taxon>
        <taxon>Branchiopoda</taxon>
        <taxon>Diplostraca</taxon>
        <taxon>Cladocera</taxon>
        <taxon>Anomopoda</taxon>
        <taxon>Daphniidae</taxon>
        <taxon>Daphnia</taxon>
    </lineage>
</organism>
<proteinExistence type="predicted"/>
<evidence type="ECO:0000313" key="2">
    <source>
        <dbReference type="Proteomes" id="UP000000305"/>
    </source>
</evidence>
<sequence>MYFIKKKGYSHAEKTKMIGKVKHLTDADGPKQRTSTPHTNNFIDIDIIDEDQYAASLSAPCGQPVGDGRRAKERSRDGRHVTRQSYVIFRLACRNPYHYWAWKKGLL</sequence>
<protein>
    <submittedName>
        <fullName evidence="1">Uncharacterized protein</fullName>
    </submittedName>
</protein>
<dbReference type="InParanoid" id="E9GSY5"/>
<dbReference type="HOGENOM" id="CLU_2212563_0_0_1"/>
<gene>
    <name evidence="1" type="ORF">DAPPUDRAFT_247820</name>
</gene>
<dbReference type="KEGG" id="dpx:DAPPUDRAFT_247820"/>
<dbReference type="EMBL" id="GL732563">
    <property type="protein sequence ID" value="EFX77272.1"/>
    <property type="molecule type" value="Genomic_DNA"/>
</dbReference>
<evidence type="ECO:0000313" key="1">
    <source>
        <dbReference type="EMBL" id="EFX77272.1"/>
    </source>
</evidence>
<keyword evidence="2" id="KW-1185">Reference proteome</keyword>
<dbReference type="AlphaFoldDB" id="E9GSY5"/>
<accession>E9GSY5</accession>
<dbReference type="Proteomes" id="UP000000305">
    <property type="component" value="Unassembled WGS sequence"/>
</dbReference>
<name>E9GSY5_DAPPU</name>